<evidence type="ECO:0008006" key="3">
    <source>
        <dbReference type="Google" id="ProtNLM"/>
    </source>
</evidence>
<evidence type="ECO:0000313" key="1">
    <source>
        <dbReference type="EMBL" id="OSY41965.1"/>
    </source>
</evidence>
<accession>A0ABX3XS61</accession>
<protein>
    <recommendedName>
        <fullName evidence="3">AAA domain-containing protein</fullName>
    </recommendedName>
</protein>
<evidence type="ECO:0000313" key="2">
    <source>
        <dbReference type="Proteomes" id="UP000194225"/>
    </source>
</evidence>
<gene>
    <name evidence="1" type="ORF">BG653_04901</name>
</gene>
<sequence>MQVRRGGNGPRSHCGLGYRSSVVPLVHVGVPGRQQLFDWVVDVDGDRPRLRLVRGGQSTGKSLLLAWFLAGAAAAGHPRTTVHATIPADGLTADTFAWDLGRQLGYGPLPLDRLLNQVVSNQRPTLLLVPDLHRAGRGFADLAQADPTTLVTAFLGPLLAFPHIRAVIEVGDSGLLADHSAEVIEGHPDDAHELAGAETTTFAGLMAAVPHTAVGRPDWAQAPDDIRRRVLDRALHETGGQLTAEAERLLADPGFLVYGPAHAITAAMEDERLRLPGGARCIWRRAAPQLTATEHSHL</sequence>
<dbReference type="Proteomes" id="UP000194225">
    <property type="component" value="Unassembled WGS sequence"/>
</dbReference>
<comment type="caution">
    <text evidence="1">The sequence shown here is derived from an EMBL/GenBank/DDBJ whole genome shotgun (WGS) entry which is preliminary data.</text>
</comment>
<organism evidence="1 2">
    <name type="scientific">Streptomyces platensis</name>
    <dbReference type="NCBI Taxonomy" id="58346"/>
    <lineage>
        <taxon>Bacteria</taxon>
        <taxon>Bacillati</taxon>
        <taxon>Actinomycetota</taxon>
        <taxon>Actinomycetes</taxon>
        <taxon>Kitasatosporales</taxon>
        <taxon>Streptomycetaceae</taxon>
        <taxon>Streptomyces</taxon>
    </lineage>
</organism>
<dbReference type="EMBL" id="MIGA01000037">
    <property type="protein sequence ID" value="OSY41965.1"/>
    <property type="molecule type" value="Genomic_DNA"/>
</dbReference>
<keyword evidence="2" id="KW-1185">Reference proteome</keyword>
<name>A0ABX3XS61_STRPT</name>
<proteinExistence type="predicted"/>
<reference evidence="1 2" key="1">
    <citation type="submission" date="2016-09" db="EMBL/GenBank/DDBJ databases">
        <title>Streptomyces platensis DSM40041, a candidate organism with high potential of specific P450 cytochromes.</title>
        <authorList>
            <person name="Grumaz C."/>
            <person name="Vainshtein Y."/>
            <person name="Kirstahler P."/>
            <person name="Sohn K."/>
        </authorList>
    </citation>
    <scope>NUCLEOTIDE SEQUENCE [LARGE SCALE GENOMIC DNA]</scope>
    <source>
        <strain evidence="1 2">DSM 40041</strain>
    </source>
</reference>